<dbReference type="Gene3D" id="2.40.128.20">
    <property type="match status" value="1"/>
</dbReference>
<dbReference type="AlphaFoldDB" id="A0A0R1H2Q2"/>
<dbReference type="Proteomes" id="UP000050909">
    <property type="component" value="Unassembled WGS sequence"/>
</dbReference>
<dbReference type="Pfam" id="PF09148">
    <property type="entry name" value="DUF1934"/>
    <property type="match status" value="1"/>
</dbReference>
<accession>A0A0R1H2Q2</accession>
<proteinExistence type="predicted"/>
<dbReference type="InterPro" id="IPR012674">
    <property type="entry name" value="Calycin"/>
</dbReference>
<dbReference type="PATRIC" id="fig|1423722.3.peg.806"/>
<evidence type="ECO:0000313" key="2">
    <source>
        <dbReference type="Proteomes" id="UP000050909"/>
    </source>
</evidence>
<organism evidence="1 2">
    <name type="scientific">Amylolactobacillus amylotrophicus DSM 20534</name>
    <dbReference type="NCBI Taxonomy" id="1423722"/>
    <lineage>
        <taxon>Bacteria</taxon>
        <taxon>Bacillati</taxon>
        <taxon>Bacillota</taxon>
        <taxon>Bacilli</taxon>
        <taxon>Lactobacillales</taxon>
        <taxon>Lactobacillaceae</taxon>
        <taxon>Amylolactobacillus</taxon>
    </lineage>
</organism>
<sequence>MQLVQVRVKTTITQGPETESFEFSERGQLEELDGKFILNYRESGTIPVRIETMGNKVELKRGVAPANYSKLHFAVGQRVSTEYVVDGQTMEIATQTKSIKRSQPDVQSEKIVIEYDLYTGVNLVGNYFFELIFTK</sequence>
<reference evidence="1 2" key="1">
    <citation type="journal article" date="2015" name="Genome Announc.">
        <title>Expanding the biotechnology potential of lactobacilli through comparative genomics of 213 strains and associated genera.</title>
        <authorList>
            <person name="Sun Z."/>
            <person name="Harris H.M."/>
            <person name="McCann A."/>
            <person name="Guo C."/>
            <person name="Argimon S."/>
            <person name="Zhang W."/>
            <person name="Yang X."/>
            <person name="Jeffery I.B."/>
            <person name="Cooney J.C."/>
            <person name="Kagawa T.F."/>
            <person name="Liu W."/>
            <person name="Song Y."/>
            <person name="Salvetti E."/>
            <person name="Wrobel A."/>
            <person name="Rasinkangas P."/>
            <person name="Parkhill J."/>
            <person name="Rea M.C."/>
            <person name="O'Sullivan O."/>
            <person name="Ritari J."/>
            <person name="Douillard F.P."/>
            <person name="Paul Ross R."/>
            <person name="Yang R."/>
            <person name="Briner A.E."/>
            <person name="Felis G.E."/>
            <person name="de Vos W.M."/>
            <person name="Barrangou R."/>
            <person name="Klaenhammer T.R."/>
            <person name="Caufield P.W."/>
            <person name="Cui Y."/>
            <person name="Zhang H."/>
            <person name="O'Toole P.W."/>
        </authorList>
    </citation>
    <scope>NUCLEOTIDE SEQUENCE [LARGE SCALE GENOMIC DNA]</scope>
    <source>
        <strain evidence="1 2">DSM 20534</strain>
    </source>
</reference>
<dbReference type="InterPro" id="IPR015231">
    <property type="entry name" value="DUF1934"/>
</dbReference>
<keyword evidence="2" id="KW-1185">Reference proteome</keyword>
<dbReference type="RefSeq" id="WP_054746325.1">
    <property type="nucleotide sequence ID" value="NZ_AZCV01000002.1"/>
</dbReference>
<evidence type="ECO:0000313" key="1">
    <source>
        <dbReference type="EMBL" id="KRK38020.1"/>
    </source>
</evidence>
<name>A0A0R1H2Q2_9LACO</name>
<protein>
    <recommendedName>
        <fullName evidence="3">DUF1934 domain-containing protein</fullName>
    </recommendedName>
</protein>
<dbReference type="SUPFAM" id="SSF50814">
    <property type="entry name" value="Lipocalins"/>
    <property type="match status" value="1"/>
</dbReference>
<comment type="caution">
    <text evidence="1">The sequence shown here is derived from an EMBL/GenBank/DDBJ whole genome shotgun (WGS) entry which is preliminary data.</text>
</comment>
<dbReference type="EMBL" id="AZCV01000002">
    <property type="protein sequence ID" value="KRK38020.1"/>
    <property type="molecule type" value="Genomic_DNA"/>
</dbReference>
<gene>
    <name evidence="1" type="ORF">FC62_GL000789</name>
</gene>
<evidence type="ECO:0008006" key="3">
    <source>
        <dbReference type="Google" id="ProtNLM"/>
    </source>
</evidence>